<protein>
    <submittedName>
        <fullName evidence="2">UDP-glucose dehydrogenase</fullName>
    </submittedName>
</protein>
<dbReference type="PANTHER" id="PTHR43750">
    <property type="entry name" value="UDP-GLUCOSE 6-DEHYDROGENASE TUAD"/>
    <property type="match status" value="1"/>
</dbReference>
<sequence>MNELVYSGVKAPVVGVYRLTMKTGSDNFRASSVQGIMKRVKAKGVPVVVYEPTLDAPDFFGSEVTHDLEAFKDECDVIIANRWSEELSDVAAKVYTRDLFKRD</sequence>
<dbReference type="SMART" id="SM00984">
    <property type="entry name" value="UDPG_MGDP_dh_C"/>
    <property type="match status" value="1"/>
</dbReference>
<dbReference type="Proteomes" id="UP000786989">
    <property type="component" value="Unassembled WGS sequence"/>
</dbReference>
<reference evidence="2" key="1">
    <citation type="journal article" date="2021" name="PeerJ">
        <title>Extensive microbial diversity within the chicken gut microbiome revealed by metagenomics and culture.</title>
        <authorList>
            <person name="Gilroy R."/>
            <person name="Ravi A."/>
            <person name="Getino M."/>
            <person name="Pursley I."/>
            <person name="Horton D.L."/>
            <person name="Alikhan N.F."/>
            <person name="Baker D."/>
            <person name="Gharbi K."/>
            <person name="Hall N."/>
            <person name="Watson M."/>
            <person name="Adriaenssens E.M."/>
            <person name="Foster-Nyarko E."/>
            <person name="Jarju S."/>
            <person name="Secka A."/>
            <person name="Antonio M."/>
            <person name="Oren A."/>
            <person name="Chaudhuri R.R."/>
            <person name="La Ragione R."/>
            <person name="Hildebrand F."/>
            <person name="Pallen M.J."/>
        </authorList>
    </citation>
    <scope>NUCLEOTIDE SEQUENCE</scope>
    <source>
        <strain evidence="2">ChiGjej6B6-11269</strain>
    </source>
</reference>
<name>A0A9D2UUY7_9ACTN</name>
<gene>
    <name evidence="2" type="ORF">K8U77_01630</name>
</gene>
<evidence type="ECO:0000313" key="3">
    <source>
        <dbReference type="Proteomes" id="UP000786989"/>
    </source>
</evidence>
<accession>A0A9D2UUY7</accession>
<comment type="caution">
    <text evidence="2">The sequence shown here is derived from an EMBL/GenBank/DDBJ whole genome shotgun (WGS) entry which is preliminary data.</text>
</comment>
<organism evidence="2 3">
    <name type="scientific">Slackia equolifaciens</name>
    <dbReference type="NCBI Taxonomy" id="498718"/>
    <lineage>
        <taxon>Bacteria</taxon>
        <taxon>Bacillati</taxon>
        <taxon>Actinomycetota</taxon>
        <taxon>Coriobacteriia</taxon>
        <taxon>Eggerthellales</taxon>
        <taxon>Eggerthellaceae</taxon>
        <taxon>Slackia</taxon>
    </lineage>
</organism>
<dbReference type="SUPFAM" id="SSF52413">
    <property type="entry name" value="UDP-glucose/GDP-mannose dehydrogenase C-terminal domain"/>
    <property type="match status" value="1"/>
</dbReference>
<dbReference type="Gene3D" id="3.40.50.720">
    <property type="entry name" value="NAD(P)-binding Rossmann-like Domain"/>
    <property type="match status" value="1"/>
</dbReference>
<dbReference type="EMBL" id="DYWI01000025">
    <property type="protein sequence ID" value="HJF64804.1"/>
    <property type="molecule type" value="Genomic_DNA"/>
</dbReference>
<proteinExistence type="predicted"/>
<feature type="domain" description="UDP-glucose/GDP-mannose dehydrogenase C-terminal" evidence="1">
    <location>
        <begin position="15"/>
        <end position="102"/>
    </location>
</feature>
<evidence type="ECO:0000313" key="2">
    <source>
        <dbReference type="EMBL" id="HJF64804.1"/>
    </source>
</evidence>
<dbReference type="Pfam" id="PF03720">
    <property type="entry name" value="UDPG_MGDP_dh_C"/>
    <property type="match status" value="1"/>
</dbReference>
<evidence type="ECO:0000259" key="1">
    <source>
        <dbReference type="SMART" id="SM00984"/>
    </source>
</evidence>
<dbReference type="InterPro" id="IPR036220">
    <property type="entry name" value="UDP-Glc/GDP-Man_DH_C_sf"/>
</dbReference>
<reference evidence="2" key="2">
    <citation type="submission" date="2021-09" db="EMBL/GenBank/DDBJ databases">
        <authorList>
            <person name="Gilroy R."/>
        </authorList>
    </citation>
    <scope>NUCLEOTIDE SEQUENCE</scope>
    <source>
        <strain evidence="2">ChiGjej6B6-11269</strain>
    </source>
</reference>
<dbReference type="InterPro" id="IPR014027">
    <property type="entry name" value="UDP-Glc/GDP-Man_DH_C"/>
</dbReference>
<dbReference type="PANTHER" id="PTHR43750:SF2">
    <property type="entry name" value="UDP-GLUCOSE 6-DEHYDROGENASE"/>
    <property type="match status" value="1"/>
</dbReference>
<dbReference type="AlphaFoldDB" id="A0A9D2UUY7"/>
<dbReference type="GO" id="GO:0016616">
    <property type="term" value="F:oxidoreductase activity, acting on the CH-OH group of donors, NAD or NADP as acceptor"/>
    <property type="evidence" value="ECO:0007669"/>
    <property type="project" value="InterPro"/>
</dbReference>
<dbReference type="GO" id="GO:0051287">
    <property type="term" value="F:NAD binding"/>
    <property type="evidence" value="ECO:0007669"/>
    <property type="project" value="InterPro"/>
</dbReference>